<dbReference type="Proteomes" id="UP000198304">
    <property type="component" value="Unassembled WGS sequence"/>
</dbReference>
<evidence type="ECO:0000256" key="2">
    <source>
        <dbReference type="SAM" id="Phobius"/>
    </source>
</evidence>
<accession>A0A239EJD5</accession>
<organism evidence="3 4">
    <name type="scientific">Anaerovirgula multivorans</name>
    <dbReference type="NCBI Taxonomy" id="312168"/>
    <lineage>
        <taxon>Bacteria</taxon>
        <taxon>Bacillati</taxon>
        <taxon>Bacillota</taxon>
        <taxon>Clostridia</taxon>
        <taxon>Peptostreptococcales</taxon>
        <taxon>Natronincolaceae</taxon>
        <taxon>Anaerovirgula</taxon>
    </lineage>
</organism>
<keyword evidence="1" id="KW-0175">Coiled coil</keyword>
<dbReference type="RefSeq" id="WP_176431339.1">
    <property type="nucleotide sequence ID" value="NZ_FZOJ01000010.1"/>
</dbReference>
<name>A0A239EJD5_9FIRM</name>
<dbReference type="Pfam" id="PF04977">
    <property type="entry name" value="DivIC"/>
    <property type="match status" value="1"/>
</dbReference>
<gene>
    <name evidence="3" type="ORF">SAMN05446037_101057</name>
</gene>
<keyword evidence="2" id="KW-0812">Transmembrane</keyword>
<keyword evidence="2" id="KW-0472">Membrane</keyword>
<protein>
    <submittedName>
        <fullName evidence="3">Septum formation initiator</fullName>
    </submittedName>
</protein>
<evidence type="ECO:0000256" key="1">
    <source>
        <dbReference type="SAM" id="Coils"/>
    </source>
</evidence>
<keyword evidence="4" id="KW-1185">Reference proteome</keyword>
<evidence type="ECO:0000313" key="3">
    <source>
        <dbReference type="EMBL" id="SNS44511.1"/>
    </source>
</evidence>
<dbReference type="InterPro" id="IPR007060">
    <property type="entry name" value="FtsL/DivIC"/>
</dbReference>
<feature type="coiled-coil region" evidence="1">
    <location>
        <begin position="36"/>
        <end position="70"/>
    </location>
</feature>
<evidence type="ECO:0000313" key="4">
    <source>
        <dbReference type="Proteomes" id="UP000198304"/>
    </source>
</evidence>
<keyword evidence="2" id="KW-1133">Transmembrane helix</keyword>
<dbReference type="AlphaFoldDB" id="A0A239EJD5"/>
<feature type="transmembrane region" description="Helical" evidence="2">
    <location>
        <begin position="12"/>
        <end position="30"/>
    </location>
</feature>
<dbReference type="EMBL" id="FZOJ01000010">
    <property type="protein sequence ID" value="SNS44511.1"/>
    <property type="molecule type" value="Genomic_DNA"/>
</dbReference>
<reference evidence="3 4" key="1">
    <citation type="submission" date="2017-06" db="EMBL/GenBank/DDBJ databases">
        <authorList>
            <person name="Kim H.J."/>
            <person name="Triplett B.A."/>
        </authorList>
    </citation>
    <scope>NUCLEOTIDE SEQUENCE [LARGE SCALE GENOMIC DNA]</scope>
    <source>
        <strain evidence="3 4">SCA</strain>
    </source>
</reference>
<sequence length="97" mass="11523">MQKKKRKNTSKTIWMGILLILVFYVLSTLYQQQQELKHLKQQEMSSLQEIEKIQQDIDILNQQLEVSNDDQYIEKIARQQLKMIGSNEIMVIDIGEQ</sequence>
<proteinExistence type="predicted"/>